<feature type="compositionally biased region" description="Basic and acidic residues" evidence="1">
    <location>
        <begin position="78"/>
        <end position="91"/>
    </location>
</feature>
<evidence type="ECO:0000313" key="4">
    <source>
        <dbReference type="Proteomes" id="UP001321018"/>
    </source>
</evidence>
<feature type="region of interest" description="Disordered" evidence="1">
    <location>
        <begin position="69"/>
        <end position="91"/>
    </location>
</feature>
<keyword evidence="2" id="KW-1133">Transmembrane helix</keyword>
<comment type="caution">
    <text evidence="3">The sequence shown here is derived from an EMBL/GenBank/DDBJ whole genome shotgun (WGS) entry which is preliminary data.</text>
</comment>
<dbReference type="AlphaFoldDB" id="A0AAP2Z0E3"/>
<keyword evidence="2" id="KW-0812">Transmembrane</keyword>
<evidence type="ECO:0000256" key="2">
    <source>
        <dbReference type="SAM" id="Phobius"/>
    </source>
</evidence>
<evidence type="ECO:0000313" key="3">
    <source>
        <dbReference type="EMBL" id="MCU4742605.1"/>
    </source>
</evidence>
<proteinExistence type="predicted"/>
<reference evidence="3" key="1">
    <citation type="submission" date="2022-09" db="EMBL/GenBank/DDBJ databases">
        <title>Enrichment on poylsaccharides allowed isolation of novel metabolic and taxonomic groups of Haloarchaea.</title>
        <authorList>
            <person name="Sorokin D.Y."/>
            <person name="Elcheninov A.G."/>
            <person name="Khizhniak T.V."/>
            <person name="Kolganova T.V."/>
            <person name="Kublanov I.V."/>
        </authorList>
    </citation>
    <scope>NUCLEOTIDE SEQUENCE</scope>
    <source>
        <strain evidence="3">AArc-xg1-1</strain>
    </source>
</reference>
<sequence>MNLLSLRHPESAMDVVVAATLEVVVLTGNYMLNGFGPAPLAVIAVVVALTGWILCADYRIIKHDGLFPNATAAYDPVTGEKRDEPRSERRQ</sequence>
<keyword evidence="2" id="KW-0472">Membrane</keyword>
<accession>A0AAP2Z0E3</accession>
<evidence type="ECO:0000256" key="1">
    <source>
        <dbReference type="SAM" id="MobiDB-lite"/>
    </source>
</evidence>
<dbReference type="Proteomes" id="UP001321018">
    <property type="component" value="Unassembled WGS sequence"/>
</dbReference>
<name>A0AAP2Z0E3_9EURY</name>
<dbReference type="RefSeq" id="WP_338004429.1">
    <property type="nucleotide sequence ID" value="NZ_JAOPKA010000009.1"/>
</dbReference>
<dbReference type="EMBL" id="JAOPKA010000009">
    <property type="protein sequence ID" value="MCU4742605.1"/>
    <property type="molecule type" value="Genomic_DNA"/>
</dbReference>
<gene>
    <name evidence="3" type="ORF">OB960_14495</name>
</gene>
<organism evidence="3 4">
    <name type="scientific">Natronoglomus mannanivorans</name>
    <dbReference type="NCBI Taxonomy" id="2979990"/>
    <lineage>
        <taxon>Archaea</taxon>
        <taxon>Methanobacteriati</taxon>
        <taxon>Methanobacteriota</taxon>
        <taxon>Stenosarchaea group</taxon>
        <taxon>Halobacteria</taxon>
        <taxon>Halobacteriales</taxon>
        <taxon>Natrialbaceae</taxon>
        <taxon>Natronoglomus</taxon>
    </lineage>
</organism>
<feature type="transmembrane region" description="Helical" evidence="2">
    <location>
        <begin position="38"/>
        <end position="56"/>
    </location>
</feature>
<protein>
    <submittedName>
        <fullName evidence="3">Uncharacterized protein</fullName>
    </submittedName>
</protein>